<dbReference type="InterPro" id="IPR023620">
    <property type="entry name" value="SmpB"/>
</dbReference>
<feature type="non-terminal residue" evidence="1">
    <location>
        <position position="47"/>
    </location>
</feature>
<dbReference type="GO" id="GO:0003723">
    <property type="term" value="F:RNA binding"/>
    <property type="evidence" value="ECO:0007669"/>
    <property type="project" value="InterPro"/>
</dbReference>
<evidence type="ECO:0000313" key="1">
    <source>
        <dbReference type="EMBL" id="PIT92916.1"/>
    </source>
</evidence>
<comment type="caution">
    <text evidence="1">The sequence shown here is derived from an EMBL/GenBank/DDBJ whole genome shotgun (WGS) entry which is preliminary data.</text>
</comment>
<dbReference type="SUPFAM" id="SSF74982">
    <property type="entry name" value="Small protein B (SmpB)"/>
    <property type="match status" value="1"/>
</dbReference>
<dbReference type="Gene3D" id="2.40.280.10">
    <property type="match status" value="1"/>
</dbReference>
<dbReference type="EMBL" id="PFAY01000028">
    <property type="protein sequence ID" value="PIT92916.1"/>
    <property type="molecule type" value="Genomic_DNA"/>
</dbReference>
<protein>
    <submittedName>
        <fullName evidence="1">SsrA-binding protein</fullName>
    </submittedName>
</protein>
<accession>A0A2M6WJF8</accession>
<name>A0A2M6WJF8_9BACT</name>
<sequence>MLYYNEIMTKKQSNIFSNNRRAVMEYNILKTYEAGIVLSGTEVKSVK</sequence>
<dbReference type="Pfam" id="PF01668">
    <property type="entry name" value="SmpB"/>
    <property type="match status" value="1"/>
</dbReference>
<dbReference type="AlphaFoldDB" id="A0A2M6WJF8"/>
<evidence type="ECO:0000313" key="2">
    <source>
        <dbReference type="Proteomes" id="UP000229112"/>
    </source>
</evidence>
<reference evidence="2" key="1">
    <citation type="submission" date="2017-09" db="EMBL/GenBank/DDBJ databases">
        <title>Depth-based differentiation of microbial function through sediment-hosted aquifers and enrichment of novel symbionts in the deep terrestrial subsurface.</title>
        <authorList>
            <person name="Probst A.J."/>
            <person name="Ladd B."/>
            <person name="Jarett J.K."/>
            <person name="Geller-Mcgrath D.E."/>
            <person name="Sieber C.M.K."/>
            <person name="Emerson J.B."/>
            <person name="Anantharaman K."/>
            <person name="Thomas B.C."/>
            <person name="Malmstrom R."/>
            <person name="Stieglmeier M."/>
            <person name="Klingl A."/>
            <person name="Woyke T."/>
            <person name="Ryan C.M."/>
            <person name="Banfield J.F."/>
        </authorList>
    </citation>
    <scope>NUCLEOTIDE SEQUENCE [LARGE SCALE GENOMIC DNA]</scope>
</reference>
<organism evidence="1 2">
    <name type="scientific">Candidatus Harrisonbacteria bacterium CG10_big_fil_rev_8_21_14_0_10_38_8</name>
    <dbReference type="NCBI Taxonomy" id="1974582"/>
    <lineage>
        <taxon>Bacteria</taxon>
        <taxon>Candidatus Harrisoniibacteriota</taxon>
    </lineage>
</organism>
<dbReference type="InterPro" id="IPR000037">
    <property type="entry name" value="SsrA-bd_prot"/>
</dbReference>
<dbReference type="InterPro" id="IPR020081">
    <property type="entry name" value="SsrA-bd_prot_CS"/>
</dbReference>
<dbReference type="Proteomes" id="UP000229112">
    <property type="component" value="Unassembled WGS sequence"/>
</dbReference>
<gene>
    <name evidence="1" type="ORF">COU06_02790</name>
</gene>
<dbReference type="PROSITE" id="PS01317">
    <property type="entry name" value="SSRP"/>
    <property type="match status" value="1"/>
</dbReference>
<proteinExistence type="predicted"/>